<dbReference type="SMART" id="SM00226">
    <property type="entry name" value="LMWPc"/>
    <property type="match status" value="1"/>
</dbReference>
<comment type="caution">
    <text evidence="3">The sequence shown here is derived from an EMBL/GenBank/DDBJ whole genome shotgun (WGS) entry which is preliminary data.</text>
</comment>
<dbReference type="EMBL" id="JAOQIO010000121">
    <property type="protein sequence ID" value="MCU6797495.1"/>
    <property type="molecule type" value="Genomic_DNA"/>
</dbReference>
<gene>
    <name evidence="3" type="ORF">OB236_35760</name>
</gene>
<evidence type="ECO:0000313" key="3">
    <source>
        <dbReference type="EMBL" id="MCU6797495.1"/>
    </source>
</evidence>
<dbReference type="SUPFAM" id="SSF52788">
    <property type="entry name" value="Phosphotyrosine protein phosphatases I"/>
    <property type="match status" value="1"/>
</dbReference>
<dbReference type="PANTHER" id="PTHR43428:SF1">
    <property type="entry name" value="ARSENATE REDUCTASE"/>
    <property type="match status" value="1"/>
</dbReference>
<evidence type="ECO:0000259" key="2">
    <source>
        <dbReference type="SMART" id="SM00226"/>
    </source>
</evidence>
<dbReference type="InterPro" id="IPR023485">
    <property type="entry name" value="Ptyr_pPase"/>
</dbReference>
<sequence length="142" mass="16058">MNRKVTRIYFLCYQNRCRSQMAEAFATYYGGEHLFAESAGLESSDIHPLTIEAMKEVGIDISNNVSKKLNMKSFMAANAIVKLCEQVTEQCPIVPFQIMNVDWNIQDPLAIEGCGIDEVRKARDEIRQKVIDLLKGMNIPIA</sequence>
<dbReference type="PANTHER" id="PTHR43428">
    <property type="entry name" value="ARSENATE REDUCTASE"/>
    <property type="match status" value="1"/>
</dbReference>
<name>A0ABT2US40_9BACL</name>
<dbReference type="RefSeq" id="WP_262688275.1">
    <property type="nucleotide sequence ID" value="NZ_JAOQIO010000121.1"/>
</dbReference>
<protein>
    <submittedName>
        <fullName evidence="3">Arsenate reductase ArsC</fullName>
    </submittedName>
</protein>
<dbReference type="Proteomes" id="UP001652445">
    <property type="component" value="Unassembled WGS sequence"/>
</dbReference>
<dbReference type="InterPro" id="IPR036196">
    <property type="entry name" value="Ptyr_pPase_sf"/>
</dbReference>
<accession>A0ABT2US40</accession>
<organism evidence="3 4">
    <name type="scientific">Paenibacillus baimaensis</name>
    <dbReference type="NCBI Taxonomy" id="2982185"/>
    <lineage>
        <taxon>Bacteria</taxon>
        <taxon>Bacillati</taxon>
        <taxon>Bacillota</taxon>
        <taxon>Bacilli</taxon>
        <taxon>Bacillales</taxon>
        <taxon>Paenibacillaceae</taxon>
        <taxon>Paenibacillus</taxon>
    </lineage>
</organism>
<keyword evidence="1" id="KW-0059">Arsenical resistance</keyword>
<keyword evidence="4" id="KW-1185">Reference proteome</keyword>
<evidence type="ECO:0000313" key="4">
    <source>
        <dbReference type="Proteomes" id="UP001652445"/>
    </source>
</evidence>
<dbReference type="CDD" id="cd16345">
    <property type="entry name" value="LMWP_ArsC"/>
    <property type="match status" value="1"/>
</dbReference>
<dbReference type="Pfam" id="PF01451">
    <property type="entry name" value="LMWPc"/>
    <property type="match status" value="1"/>
</dbReference>
<dbReference type="Gene3D" id="3.40.50.2300">
    <property type="match status" value="1"/>
</dbReference>
<feature type="domain" description="Phosphotyrosine protein phosphatase I" evidence="2">
    <location>
        <begin position="6"/>
        <end position="136"/>
    </location>
</feature>
<proteinExistence type="predicted"/>
<evidence type="ECO:0000256" key="1">
    <source>
        <dbReference type="ARBA" id="ARBA00022849"/>
    </source>
</evidence>
<reference evidence="3 4" key="1">
    <citation type="submission" date="2022-09" db="EMBL/GenBank/DDBJ databases">
        <authorList>
            <person name="Han X.L."/>
            <person name="Wang Q."/>
            <person name="Lu T."/>
        </authorList>
    </citation>
    <scope>NUCLEOTIDE SEQUENCE [LARGE SCALE GENOMIC DNA]</scope>
    <source>
        <strain evidence="3 4">WQ 127069</strain>
    </source>
</reference>